<protein>
    <recommendedName>
        <fullName evidence="3">Flagellar FliJ protein</fullName>
    </recommendedName>
</protein>
<dbReference type="EMBL" id="SMAB01000007">
    <property type="protein sequence ID" value="TCS82939.1"/>
    <property type="molecule type" value="Genomic_DNA"/>
</dbReference>
<dbReference type="OrthoDB" id="2968361at2"/>
<evidence type="ECO:0000256" key="5">
    <source>
        <dbReference type="ARBA" id="ARBA00022475"/>
    </source>
</evidence>
<keyword evidence="10" id="KW-1006">Bacterial flagellum protein export</keyword>
<dbReference type="GO" id="GO:0006935">
    <property type="term" value="P:chemotaxis"/>
    <property type="evidence" value="ECO:0007669"/>
    <property type="project" value="UniProtKB-KW"/>
</dbReference>
<evidence type="ECO:0000313" key="13">
    <source>
        <dbReference type="Proteomes" id="UP000295788"/>
    </source>
</evidence>
<evidence type="ECO:0000256" key="3">
    <source>
        <dbReference type="ARBA" id="ARBA00020392"/>
    </source>
</evidence>
<keyword evidence="13" id="KW-1185">Reference proteome</keyword>
<evidence type="ECO:0000256" key="1">
    <source>
        <dbReference type="ARBA" id="ARBA00004413"/>
    </source>
</evidence>
<proteinExistence type="inferred from homology"/>
<gene>
    <name evidence="12" type="ORF">EDD72_10722</name>
</gene>
<evidence type="ECO:0000256" key="2">
    <source>
        <dbReference type="ARBA" id="ARBA00010004"/>
    </source>
</evidence>
<name>A0A4R3KHM8_9BACI</name>
<keyword evidence="6" id="KW-0145">Chemotaxis</keyword>
<comment type="subcellular location">
    <subcellularLocation>
        <location evidence="1">Cell membrane</location>
        <topology evidence="1">Peripheral membrane protein</topology>
        <orientation evidence="1">Cytoplasmic side</orientation>
    </subcellularLocation>
</comment>
<keyword evidence="8" id="KW-0653">Protein transport</keyword>
<sequence length="145" mass="18004">MKKFQFHLQKVIDMKEKNREQVEWSYANLLNDLQDEEKKLSGLFFDKQRIESLLSMEQQKGISIVEIQQIRDYLTYIELQIKLQKEMIEQTKKKLREKKEQLKEVRIEEKIWQNFREKKLQEYLLESDRNEQKEMDELATYRSYY</sequence>
<dbReference type="RefSeq" id="WP_132768294.1">
    <property type="nucleotide sequence ID" value="NZ_SMAB01000007.1"/>
</dbReference>
<dbReference type="Pfam" id="PF02050">
    <property type="entry name" value="FliJ"/>
    <property type="match status" value="1"/>
</dbReference>
<dbReference type="InterPro" id="IPR012823">
    <property type="entry name" value="Flagell_FliJ"/>
</dbReference>
<evidence type="ECO:0000256" key="11">
    <source>
        <dbReference type="SAM" id="Coils"/>
    </source>
</evidence>
<dbReference type="AlphaFoldDB" id="A0A4R3KHM8"/>
<feature type="coiled-coil region" evidence="11">
    <location>
        <begin position="81"/>
        <end position="108"/>
    </location>
</feature>
<evidence type="ECO:0000256" key="10">
    <source>
        <dbReference type="ARBA" id="ARBA00023225"/>
    </source>
</evidence>
<keyword evidence="12" id="KW-0969">Cilium</keyword>
<dbReference type="GO" id="GO:0071973">
    <property type="term" value="P:bacterial-type flagellum-dependent cell motility"/>
    <property type="evidence" value="ECO:0007669"/>
    <property type="project" value="InterPro"/>
</dbReference>
<dbReference type="InterPro" id="IPR053716">
    <property type="entry name" value="Flag_assembly_chemotaxis_eff"/>
</dbReference>
<dbReference type="GO" id="GO:0015031">
    <property type="term" value="P:protein transport"/>
    <property type="evidence" value="ECO:0007669"/>
    <property type="project" value="UniProtKB-KW"/>
</dbReference>
<organism evidence="12 13">
    <name type="scientific">Tepidibacillus fermentans</name>
    <dbReference type="NCBI Taxonomy" id="1281767"/>
    <lineage>
        <taxon>Bacteria</taxon>
        <taxon>Bacillati</taxon>
        <taxon>Bacillota</taxon>
        <taxon>Bacilli</taxon>
        <taxon>Bacillales</taxon>
        <taxon>Bacillaceae</taxon>
        <taxon>Tepidibacillus</taxon>
    </lineage>
</organism>
<dbReference type="GO" id="GO:0009288">
    <property type="term" value="C:bacterial-type flagellum"/>
    <property type="evidence" value="ECO:0007669"/>
    <property type="project" value="InterPro"/>
</dbReference>
<evidence type="ECO:0000256" key="6">
    <source>
        <dbReference type="ARBA" id="ARBA00022500"/>
    </source>
</evidence>
<accession>A0A4R3KHM8</accession>
<evidence type="ECO:0000256" key="8">
    <source>
        <dbReference type="ARBA" id="ARBA00022927"/>
    </source>
</evidence>
<keyword evidence="12" id="KW-0966">Cell projection</keyword>
<evidence type="ECO:0000256" key="7">
    <source>
        <dbReference type="ARBA" id="ARBA00022795"/>
    </source>
</evidence>
<comment type="caution">
    <text evidence="12">The sequence shown here is derived from an EMBL/GenBank/DDBJ whole genome shotgun (WGS) entry which is preliminary data.</text>
</comment>
<keyword evidence="9" id="KW-0472">Membrane</keyword>
<dbReference type="NCBIfam" id="TIGR02473">
    <property type="entry name" value="flagell_FliJ"/>
    <property type="match status" value="1"/>
</dbReference>
<dbReference type="GO" id="GO:0044781">
    <property type="term" value="P:bacterial-type flagellum organization"/>
    <property type="evidence" value="ECO:0007669"/>
    <property type="project" value="UniProtKB-KW"/>
</dbReference>
<evidence type="ECO:0000256" key="9">
    <source>
        <dbReference type="ARBA" id="ARBA00023136"/>
    </source>
</evidence>
<keyword evidence="4" id="KW-0813">Transport</keyword>
<reference evidence="12 13" key="1">
    <citation type="submission" date="2019-03" db="EMBL/GenBank/DDBJ databases">
        <title>Genomic Encyclopedia of Type Strains, Phase IV (KMG-IV): sequencing the most valuable type-strain genomes for metagenomic binning, comparative biology and taxonomic classification.</title>
        <authorList>
            <person name="Goeker M."/>
        </authorList>
    </citation>
    <scope>NUCLEOTIDE SEQUENCE [LARGE SCALE GENOMIC DNA]</scope>
    <source>
        <strain evidence="12 13">DSM 23802</strain>
    </source>
</reference>
<dbReference type="GO" id="GO:0005886">
    <property type="term" value="C:plasma membrane"/>
    <property type="evidence" value="ECO:0007669"/>
    <property type="project" value="UniProtKB-SubCell"/>
</dbReference>
<dbReference type="Proteomes" id="UP000295788">
    <property type="component" value="Unassembled WGS sequence"/>
</dbReference>
<keyword evidence="7" id="KW-1005">Bacterial flagellum biogenesis</keyword>
<keyword evidence="5" id="KW-1003">Cell membrane</keyword>
<keyword evidence="11" id="KW-0175">Coiled coil</keyword>
<comment type="similarity">
    <text evidence="2">Belongs to the FliJ family.</text>
</comment>
<dbReference type="Gene3D" id="1.10.287.1700">
    <property type="match status" value="1"/>
</dbReference>
<keyword evidence="12" id="KW-0282">Flagellum</keyword>
<evidence type="ECO:0000256" key="4">
    <source>
        <dbReference type="ARBA" id="ARBA00022448"/>
    </source>
</evidence>
<evidence type="ECO:0000313" key="12">
    <source>
        <dbReference type="EMBL" id="TCS82939.1"/>
    </source>
</evidence>